<dbReference type="HOGENOM" id="CLU_787403_0_0_12"/>
<dbReference type="InterPro" id="IPR022385">
    <property type="entry name" value="Rhs_assc_core"/>
</dbReference>
<dbReference type="NCBIfam" id="TIGR03696">
    <property type="entry name" value="Rhs_assc_core"/>
    <property type="match status" value="1"/>
</dbReference>
<organism evidence="1">
    <name type="scientific">Treponema denticola OTK</name>
    <dbReference type="NCBI Taxonomy" id="999434"/>
    <lineage>
        <taxon>Bacteria</taxon>
        <taxon>Pseudomonadati</taxon>
        <taxon>Spirochaetota</taxon>
        <taxon>Spirochaetia</taxon>
        <taxon>Spirochaetales</taxon>
        <taxon>Treponemataceae</taxon>
        <taxon>Treponema</taxon>
    </lineage>
</organism>
<accession>A0A0F6MSU8</accession>
<sequence>MNHIEDSGIESLVRLKEGGSKIIAILIQSAKTNSLLNRSTDRAFENRRSRYKELGKKVPQAYRVYVEDSFLPCDAGDARIFSKEETGLYYYGARYLDPKYSRWLSGDPALGEYIPAAGEDISKLPAGGIFNVISFNLFNYANNNPIKYIDPSGRNPVYDTEGNLIGVTENSGLQGDAFIMNKEDYDAKMTLDDARDKNLGINGLNGQEALDKFNESFASLKDRPDWDAILTLEEANDWYKNGNGQELFVDINQIDLSMLLSLGDKYIGEKYVFNLFILGSKDGKVYGSLTFVRYPNDTCRAFVDKYDFDMKSWRNPLNWVRNIATIAGNVYAGKGVPYDINIYGSAQLKRKK</sequence>
<dbReference type="EMBL" id="AGDY01000003">
    <property type="protein sequence ID" value="EMB24318.1"/>
    <property type="molecule type" value="Genomic_DNA"/>
</dbReference>
<reference evidence="1" key="1">
    <citation type="submission" date="2012-01" db="EMBL/GenBank/DDBJ databases">
        <title>The Genome Sequence of Treponema denticola OTK.</title>
        <authorList>
            <consortium name="The Broad Institute Genome Sequencing Platform"/>
            <person name="Earl A."/>
            <person name="Ward D."/>
            <person name="Feldgarden M."/>
            <person name="Gevers D."/>
            <person name="Blanton J.M."/>
            <person name="Fenno C.J."/>
            <person name="Baranova O.V."/>
            <person name="Mathney J."/>
            <person name="Dewhirst F.E."/>
            <person name="Izard J."/>
            <person name="Young S.K."/>
            <person name="Zeng Q."/>
            <person name="Gargeya S."/>
            <person name="Fitzgerald M."/>
            <person name="Haas B."/>
            <person name="Abouelleil A."/>
            <person name="Alvarado L."/>
            <person name="Arachchi H.M."/>
            <person name="Berlin A."/>
            <person name="Chapman S.B."/>
            <person name="Gearin G."/>
            <person name="Goldberg J."/>
            <person name="Griggs A."/>
            <person name="Gujja S."/>
            <person name="Hansen M."/>
            <person name="Heiman D."/>
            <person name="Howarth C."/>
            <person name="Larimer J."/>
            <person name="Lui A."/>
            <person name="MacDonald P.J.P."/>
            <person name="McCowen C."/>
            <person name="Montmayeur A."/>
            <person name="Murphy C."/>
            <person name="Neiman D."/>
            <person name="Pearson M."/>
            <person name="Priest M."/>
            <person name="Roberts A."/>
            <person name="Saif S."/>
            <person name="Shea T."/>
            <person name="Sisk P."/>
            <person name="Stolte C."/>
            <person name="Sykes S."/>
            <person name="Wortman J."/>
            <person name="Nusbaum C."/>
            <person name="Birren B."/>
        </authorList>
    </citation>
    <scope>NUCLEOTIDE SEQUENCE [LARGE SCALE GENOMIC DNA]</scope>
    <source>
        <strain evidence="1">OTK</strain>
    </source>
</reference>
<protein>
    <submittedName>
        <fullName evidence="1">RHS repeat-associated core domain-containing protein</fullName>
    </submittedName>
</protein>
<evidence type="ECO:0000313" key="1">
    <source>
        <dbReference type="EMBL" id="EMB24318.1"/>
    </source>
</evidence>
<dbReference type="Gene3D" id="2.180.10.10">
    <property type="entry name" value="RHS repeat-associated core"/>
    <property type="match status" value="1"/>
</dbReference>
<dbReference type="PANTHER" id="PTHR32305:SF15">
    <property type="entry name" value="PROTEIN RHSA-RELATED"/>
    <property type="match status" value="1"/>
</dbReference>
<dbReference type="InterPro" id="IPR050708">
    <property type="entry name" value="T6SS_VgrG/RHS"/>
</dbReference>
<proteinExistence type="predicted"/>
<comment type="caution">
    <text evidence="1">The sequence shown here is derived from an EMBL/GenBank/DDBJ whole genome shotgun (WGS) entry which is preliminary data.</text>
</comment>
<gene>
    <name evidence="1" type="ORF">HMPREF9723_00397</name>
</gene>
<dbReference type="Proteomes" id="UP000011701">
    <property type="component" value="Chromosome"/>
</dbReference>
<dbReference type="PANTHER" id="PTHR32305">
    <property type="match status" value="1"/>
</dbReference>
<name>A0A0F6MSU8_TREDN</name>
<dbReference type="PATRIC" id="fig|999434.4.peg.418"/>
<dbReference type="AlphaFoldDB" id="A0A0F6MSU8"/>